<reference evidence="5" key="1">
    <citation type="submission" date="2024-06" db="EMBL/GenBank/DDBJ databases">
        <authorList>
            <person name="Sun Y."/>
        </authorList>
    </citation>
    <scope>NUCLEOTIDE SEQUENCE</scope>
    <source>
        <strain evidence="5">IGA1.0</strain>
    </source>
</reference>
<dbReference type="CDD" id="cd01392">
    <property type="entry name" value="HTH_LacI"/>
    <property type="match status" value="1"/>
</dbReference>
<feature type="domain" description="HTH lacI-type" evidence="4">
    <location>
        <begin position="7"/>
        <end position="61"/>
    </location>
</feature>
<dbReference type="Gene3D" id="3.40.50.2300">
    <property type="match status" value="2"/>
</dbReference>
<dbReference type="GO" id="GO:0003700">
    <property type="term" value="F:DNA-binding transcription factor activity"/>
    <property type="evidence" value="ECO:0007669"/>
    <property type="project" value="TreeGrafter"/>
</dbReference>
<dbReference type="InterPro" id="IPR010982">
    <property type="entry name" value="Lambda_DNA-bd_dom_sf"/>
</dbReference>
<dbReference type="PROSITE" id="PS50932">
    <property type="entry name" value="HTH_LACI_2"/>
    <property type="match status" value="1"/>
</dbReference>
<organism evidence="5">
    <name type="scientific">Rhodanobacter sp. IGA1.0</name>
    <dbReference type="NCBI Taxonomy" id="3158582"/>
    <lineage>
        <taxon>Bacteria</taxon>
        <taxon>Pseudomonadati</taxon>
        <taxon>Pseudomonadota</taxon>
        <taxon>Gammaproteobacteria</taxon>
        <taxon>Lysobacterales</taxon>
        <taxon>Rhodanobacteraceae</taxon>
        <taxon>Rhodanobacter</taxon>
    </lineage>
</organism>
<dbReference type="GO" id="GO:0000976">
    <property type="term" value="F:transcription cis-regulatory region binding"/>
    <property type="evidence" value="ECO:0007669"/>
    <property type="project" value="TreeGrafter"/>
</dbReference>
<dbReference type="RefSeq" id="WP_350017222.1">
    <property type="nucleotide sequence ID" value="NZ_CP157948.1"/>
</dbReference>
<dbReference type="SUPFAM" id="SSF47413">
    <property type="entry name" value="lambda repressor-like DNA-binding domains"/>
    <property type="match status" value="1"/>
</dbReference>
<dbReference type="Pfam" id="PF00356">
    <property type="entry name" value="LacI"/>
    <property type="match status" value="1"/>
</dbReference>
<dbReference type="PANTHER" id="PTHR30146">
    <property type="entry name" value="LACI-RELATED TRANSCRIPTIONAL REPRESSOR"/>
    <property type="match status" value="1"/>
</dbReference>
<evidence type="ECO:0000256" key="2">
    <source>
        <dbReference type="ARBA" id="ARBA00023125"/>
    </source>
</evidence>
<dbReference type="EMBL" id="CP157948">
    <property type="protein sequence ID" value="XBS91764.1"/>
    <property type="molecule type" value="Genomic_DNA"/>
</dbReference>
<gene>
    <name evidence="5" type="ORF">ABNK63_12510</name>
</gene>
<keyword evidence="3" id="KW-0804">Transcription</keyword>
<keyword evidence="1" id="KW-0805">Transcription regulation</keyword>
<dbReference type="SMART" id="SM00354">
    <property type="entry name" value="HTH_LACI"/>
    <property type="match status" value="1"/>
</dbReference>
<protein>
    <submittedName>
        <fullName evidence="5">LacI family DNA-binding transcriptional regulator</fullName>
    </submittedName>
</protein>
<dbReference type="AlphaFoldDB" id="A0AAU7QQ18"/>
<evidence type="ECO:0000259" key="4">
    <source>
        <dbReference type="PROSITE" id="PS50932"/>
    </source>
</evidence>
<evidence type="ECO:0000313" key="5">
    <source>
        <dbReference type="EMBL" id="XBS91764.1"/>
    </source>
</evidence>
<dbReference type="Gene3D" id="1.10.260.40">
    <property type="entry name" value="lambda repressor-like DNA-binding domains"/>
    <property type="match status" value="1"/>
</dbReference>
<dbReference type="CDD" id="cd06295">
    <property type="entry name" value="PBP1_CelR"/>
    <property type="match status" value="1"/>
</dbReference>
<evidence type="ECO:0000256" key="3">
    <source>
        <dbReference type="ARBA" id="ARBA00023163"/>
    </source>
</evidence>
<dbReference type="InterPro" id="IPR046335">
    <property type="entry name" value="LacI/GalR-like_sensor"/>
</dbReference>
<keyword evidence="2 5" id="KW-0238">DNA-binding</keyword>
<dbReference type="PANTHER" id="PTHR30146:SF120">
    <property type="entry name" value="ALANINE RACEMASE"/>
    <property type="match status" value="1"/>
</dbReference>
<dbReference type="InterPro" id="IPR028082">
    <property type="entry name" value="Peripla_BP_I"/>
</dbReference>
<name>A0AAU7QQ18_9GAMM</name>
<dbReference type="Pfam" id="PF13377">
    <property type="entry name" value="Peripla_BP_3"/>
    <property type="match status" value="1"/>
</dbReference>
<dbReference type="SUPFAM" id="SSF53822">
    <property type="entry name" value="Periplasmic binding protein-like I"/>
    <property type="match status" value="1"/>
</dbReference>
<accession>A0AAU7QQ18</accession>
<sequence length="342" mass="37345">MRMKAKATSIDIAHLAGVSQATVSRALRGSPLVNEETRRRIQAAADQLNYKVDKNASNLRKMHTGTLALLFFEDPTADDSHINPFFLSMLGSITRACALQGYDLLISFQQFSHDWHADFADSKKADGLILLGYGDYLAYTDKLEKLVDQGTRFVRWGAVLPDQPGVSIGCDNFAGGLAVAEHLLERGCRRIAFLGDASSHYPEFFGRYRGYVQALEQAGITVDPELQQNAESTEHSGYEAMRGLILNETGFDAVFAASDLIAIGAMRALSDHGLRVPQDVALAGFDDIATASFVNPPLTTVLQDTRQAGEVLVDSLIGLIRGEPVDSEVLPVKLMVRRSSLR</sequence>
<dbReference type="InterPro" id="IPR000843">
    <property type="entry name" value="HTH_LacI"/>
</dbReference>
<proteinExistence type="predicted"/>
<evidence type="ECO:0000256" key="1">
    <source>
        <dbReference type="ARBA" id="ARBA00023015"/>
    </source>
</evidence>